<dbReference type="GO" id="GO:0020037">
    <property type="term" value="F:heme binding"/>
    <property type="evidence" value="ECO:0007669"/>
    <property type="project" value="InterPro"/>
</dbReference>
<dbReference type="CDD" id="cd19753">
    <property type="entry name" value="Mb-like_oxidoreductase"/>
    <property type="match status" value="1"/>
</dbReference>
<feature type="compositionally biased region" description="Polar residues" evidence="2">
    <location>
        <begin position="426"/>
        <end position="436"/>
    </location>
</feature>
<reference evidence="4 5" key="1">
    <citation type="submission" date="2020-08" db="EMBL/GenBank/DDBJ databases">
        <title>Sequencing the genomes of 1000 actinobacteria strains.</title>
        <authorList>
            <person name="Klenk H.-P."/>
        </authorList>
    </citation>
    <scope>NUCLEOTIDE SEQUENCE [LARGE SCALE GENOMIC DNA]</scope>
    <source>
        <strain evidence="4 5">DSM 45518</strain>
    </source>
</reference>
<feature type="compositionally biased region" description="Low complexity" evidence="2">
    <location>
        <begin position="117"/>
        <end position="138"/>
    </location>
</feature>
<dbReference type="GO" id="GO:0016491">
    <property type="term" value="F:oxidoreductase activity"/>
    <property type="evidence" value="ECO:0007669"/>
    <property type="project" value="InterPro"/>
</dbReference>
<dbReference type="Proteomes" id="UP000542742">
    <property type="component" value="Unassembled WGS sequence"/>
</dbReference>
<accession>A0A7W7CSY8</accession>
<dbReference type="InterPro" id="IPR017938">
    <property type="entry name" value="Riboflavin_synthase-like_b-brl"/>
</dbReference>
<dbReference type="AlphaFoldDB" id="A0A7W7CSY8"/>
<dbReference type="InterPro" id="IPR017927">
    <property type="entry name" value="FAD-bd_FR_type"/>
</dbReference>
<dbReference type="PANTHER" id="PTHR47354">
    <property type="entry name" value="NADH OXIDOREDUCTASE HCR"/>
    <property type="match status" value="1"/>
</dbReference>
<dbReference type="SUPFAM" id="SSF63380">
    <property type="entry name" value="Riboflavin synthase domain-like"/>
    <property type="match status" value="1"/>
</dbReference>
<evidence type="ECO:0000313" key="4">
    <source>
        <dbReference type="EMBL" id="MBB4694094.1"/>
    </source>
</evidence>
<feature type="region of interest" description="Disordered" evidence="2">
    <location>
        <begin position="273"/>
        <end position="385"/>
    </location>
</feature>
<dbReference type="PANTHER" id="PTHR47354:SF5">
    <property type="entry name" value="PROTEIN RFBI"/>
    <property type="match status" value="1"/>
</dbReference>
<dbReference type="PRINTS" id="PR00410">
    <property type="entry name" value="PHEHYDRXLASE"/>
</dbReference>
<gene>
    <name evidence="4" type="ORF">BKA14_004242</name>
</gene>
<dbReference type="Gene3D" id="3.40.50.80">
    <property type="entry name" value="Nucleotide-binding domain of ferredoxin-NADP reductase (FNR) module"/>
    <property type="match status" value="1"/>
</dbReference>
<feature type="region of interest" description="Disordered" evidence="2">
    <location>
        <begin position="405"/>
        <end position="451"/>
    </location>
</feature>
<dbReference type="Gene3D" id="1.10.490.10">
    <property type="entry name" value="Globins"/>
    <property type="match status" value="1"/>
</dbReference>
<organism evidence="4 5">
    <name type="scientific">Paractinoplanes abujensis</name>
    <dbReference type="NCBI Taxonomy" id="882441"/>
    <lineage>
        <taxon>Bacteria</taxon>
        <taxon>Bacillati</taxon>
        <taxon>Actinomycetota</taxon>
        <taxon>Actinomycetes</taxon>
        <taxon>Micromonosporales</taxon>
        <taxon>Micromonosporaceae</taxon>
        <taxon>Paractinoplanes</taxon>
    </lineage>
</organism>
<keyword evidence="5" id="KW-1185">Reference proteome</keyword>
<dbReference type="GO" id="GO:0019825">
    <property type="term" value="F:oxygen binding"/>
    <property type="evidence" value="ECO:0007669"/>
    <property type="project" value="InterPro"/>
</dbReference>
<dbReference type="SUPFAM" id="SSF46458">
    <property type="entry name" value="Globin-like"/>
    <property type="match status" value="1"/>
</dbReference>
<evidence type="ECO:0000256" key="1">
    <source>
        <dbReference type="ARBA" id="ARBA00001974"/>
    </source>
</evidence>
<proteinExistence type="predicted"/>
<dbReference type="InterPro" id="IPR009050">
    <property type="entry name" value="Globin-like_sf"/>
</dbReference>
<feature type="domain" description="FAD-binding FR-type" evidence="3">
    <location>
        <begin position="611"/>
        <end position="711"/>
    </location>
</feature>
<evidence type="ECO:0000256" key="2">
    <source>
        <dbReference type="SAM" id="MobiDB-lite"/>
    </source>
</evidence>
<dbReference type="Gene3D" id="2.40.30.10">
    <property type="entry name" value="Translation factors"/>
    <property type="match status" value="1"/>
</dbReference>
<dbReference type="RefSeq" id="WP_311776112.1">
    <property type="nucleotide sequence ID" value="NZ_JACHMF010000001.1"/>
</dbReference>
<sequence>MSSGSGSGADQHLLALLRAIRLRQAAPDAVAAGIADTVEALREQEAAAHGHPQALPALPPAEPHEALPPATARPGLPAGPPHPGAPGRSGGDSSHPGAPVPFTGEPPHPGAAGRSGGDSSHAGAAGRSGGDSSHAGAAGRSGGEPDGAAGPAPGRSFWSRNPVRPVASASKGPYETGGTDDAALESRAGEPPAAGTLGAGRAPVSPGRAVVPVVADDFALEAVDHGLLVRPVGLPPIEPPVGPAVSRLPSGAPGPSDDQALEAVDHGQLVRPAGLPPIDPEPHTGADPRPPVFTPLIDPARTATRPGSFFARESREEPRRPGAHGDAGAEGRPGASDRDESPGANGPQAGKTLMTPEEAGRFADVEAVGRPNRNQFAGLPVRRPPGEVRPVAWPQLPQVHEVEGGARPEWASGGGHRVRDEGESLQGESQTESGTRTPAPRLPGFDMPHVMPPMVARRDVTGDGMDPADDALLLETQRLLATSLTFAGGPDEVAERLRAALLQAHPSLLTTIPGGAETQTAQLARALTWLVHHLDRPPILVEGTGRLGAALSACGVEPGHLQLVGAALAEAMRAGMAPGQWRQDFDLAWRSTWQHAYEWIAHGWTRAGYEPPVWDATVVAHELRRPDLAVVRLRPTLPMPFRPGQFARIQVPGLPAIWRPYSLSGAPRRNDLIELHVRAKTTTGVSGTLVHNTQVGDPVRLSRAEGAMTLPADPARNLLMIAGDTGVAPLKALLTELADTGDPRSAVLFWGVRDLDELYDIDEIAAVARAARRATVVPVVSEGDPGPYASGLVTDAVAAYGEWSDHEVYLAGPPLMLAATSVALQQLGVAPSRIHHDPPE</sequence>
<feature type="region of interest" description="Disordered" evidence="2">
    <location>
        <begin position="45"/>
        <end position="205"/>
    </location>
</feature>
<protein>
    <submittedName>
        <fullName evidence="4">NAD(P)H-flavin reductase</fullName>
    </submittedName>
</protein>
<dbReference type="PROSITE" id="PS51384">
    <property type="entry name" value="FAD_FR"/>
    <property type="match status" value="1"/>
</dbReference>
<evidence type="ECO:0000313" key="5">
    <source>
        <dbReference type="Proteomes" id="UP000542742"/>
    </source>
</evidence>
<dbReference type="InterPro" id="IPR012292">
    <property type="entry name" value="Globin/Proto"/>
</dbReference>
<dbReference type="InterPro" id="IPR050415">
    <property type="entry name" value="MRET"/>
</dbReference>
<dbReference type="Pfam" id="PF00175">
    <property type="entry name" value="NAD_binding_1"/>
    <property type="match status" value="1"/>
</dbReference>
<feature type="compositionally biased region" description="Low complexity" evidence="2">
    <location>
        <begin position="67"/>
        <end position="76"/>
    </location>
</feature>
<comment type="cofactor">
    <cofactor evidence="1">
        <name>FAD</name>
        <dbReference type="ChEBI" id="CHEBI:57692"/>
    </cofactor>
</comment>
<dbReference type="InterPro" id="IPR001433">
    <property type="entry name" value="OxRdtase_FAD/NAD-bd"/>
</dbReference>
<comment type="caution">
    <text evidence="4">The sequence shown here is derived from an EMBL/GenBank/DDBJ whole genome shotgun (WGS) entry which is preliminary data.</text>
</comment>
<dbReference type="SUPFAM" id="SSF52343">
    <property type="entry name" value="Ferredoxin reductase-like, C-terminal NADP-linked domain"/>
    <property type="match status" value="1"/>
</dbReference>
<dbReference type="EMBL" id="JACHMF010000001">
    <property type="protein sequence ID" value="MBB4694094.1"/>
    <property type="molecule type" value="Genomic_DNA"/>
</dbReference>
<evidence type="ECO:0000259" key="3">
    <source>
        <dbReference type="PROSITE" id="PS51384"/>
    </source>
</evidence>
<name>A0A7W7CSY8_9ACTN</name>
<dbReference type="InterPro" id="IPR039261">
    <property type="entry name" value="FNR_nucleotide-bd"/>
</dbReference>